<keyword evidence="2" id="KW-0732">Signal</keyword>
<keyword evidence="4" id="KW-1185">Reference proteome</keyword>
<feature type="compositionally biased region" description="Polar residues" evidence="1">
    <location>
        <begin position="99"/>
        <end position="155"/>
    </location>
</feature>
<protein>
    <submittedName>
        <fullName evidence="3">Uncharacterized protein</fullName>
    </submittedName>
</protein>
<feature type="chain" id="PRO_5042218967" evidence="2">
    <location>
        <begin position="16"/>
        <end position="288"/>
    </location>
</feature>
<proteinExistence type="predicted"/>
<accession>A0AAD9I6Z4</accession>
<dbReference type="Proteomes" id="UP001217918">
    <property type="component" value="Unassembled WGS sequence"/>
</dbReference>
<evidence type="ECO:0000313" key="3">
    <source>
        <dbReference type="EMBL" id="KAK2071755.1"/>
    </source>
</evidence>
<feature type="compositionally biased region" description="Polar residues" evidence="1">
    <location>
        <begin position="52"/>
        <end position="70"/>
    </location>
</feature>
<dbReference type="AlphaFoldDB" id="A0AAD9I6Z4"/>
<evidence type="ECO:0000256" key="1">
    <source>
        <dbReference type="SAM" id="MobiDB-lite"/>
    </source>
</evidence>
<comment type="caution">
    <text evidence="3">The sequence shown here is derived from an EMBL/GenBank/DDBJ whole genome shotgun (WGS) entry which is preliminary data.</text>
</comment>
<organism evidence="3 4">
    <name type="scientific">Phyllachora maydis</name>
    <dbReference type="NCBI Taxonomy" id="1825666"/>
    <lineage>
        <taxon>Eukaryota</taxon>
        <taxon>Fungi</taxon>
        <taxon>Dikarya</taxon>
        <taxon>Ascomycota</taxon>
        <taxon>Pezizomycotina</taxon>
        <taxon>Sordariomycetes</taxon>
        <taxon>Sordariomycetidae</taxon>
        <taxon>Phyllachorales</taxon>
        <taxon>Phyllachoraceae</taxon>
        <taxon>Phyllachora</taxon>
    </lineage>
</organism>
<reference evidence="3" key="1">
    <citation type="journal article" date="2023" name="Mol. Plant Microbe Interact.">
        <title>Elucidating the Obligate Nature and Biological Capacity of an Invasive Fungal Corn Pathogen.</title>
        <authorList>
            <person name="MacCready J.S."/>
            <person name="Roggenkamp E.M."/>
            <person name="Gdanetz K."/>
            <person name="Chilvers M.I."/>
        </authorList>
    </citation>
    <scope>NUCLEOTIDE SEQUENCE</scope>
    <source>
        <strain evidence="3">PM02</strain>
    </source>
</reference>
<evidence type="ECO:0000256" key="2">
    <source>
        <dbReference type="SAM" id="SignalP"/>
    </source>
</evidence>
<feature type="region of interest" description="Disordered" evidence="1">
    <location>
        <begin position="248"/>
        <end position="288"/>
    </location>
</feature>
<feature type="signal peptide" evidence="2">
    <location>
        <begin position="1"/>
        <end position="15"/>
    </location>
</feature>
<feature type="region of interest" description="Disordered" evidence="1">
    <location>
        <begin position="52"/>
        <end position="155"/>
    </location>
</feature>
<gene>
    <name evidence="3" type="ORF">P8C59_006156</name>
</gene>
<dbReference type="EMBL" id="JAQQPM010000005">
    <property type="protein sequence ID" value="KAK2071755.1"/>
    <property type="molecule type" value="Genomic_DNA"/>
</dbReference>
<sequence length="288" mass="32518">MHMLQLLAFVSAATALPIATYDNENRVERREPGGAYYGSADQSQDQRYRQAYTNGQPGYTNGQPGYTNGQPGYANGQPGYANGQPGYANGQPGYANGQPVYTNGQPGYTNGQQGHITGQQRYQQPNNDPQRYQQPNNDPQRYQQPNNDPQRYQQFNNNPQRYQQFNNNPQRYQENRPQRDVQLAADPRGQADYYYNGAHHNVAPVLNDTDHAKYQGNLQKLRDNNCGDGCHNSIGSYQSKLNQIQNGPKYGYTDRHTKRANVNEDDKVIVTRSSNDVDASESADHHHE</sequence>
<evidence type="ECO:0000313" key="4">
    <source>
        <dbReference type="Proteomes" id="UP001217918"/>
    </source>
</evidence>
<name>A0AAD9I6Z4_9PEZI</name>